<feature type="transmembrane region" description="Helical" evidence="1">
    <location>
        <begin position="171"/>
        <end position="189"/>
    </location>
</feature>
<feature type="transmembrane region" description="Helical" evidence="1">
    <location>
        <begin position="130"/>
        <end position="150"/>
    </location>
</feature>
<comment type="caution">
    <text evidence="2">The sequence shown here is derived from an EMBL/GenBank/DDBJ whole genome shotgun (WGS) entry which is preliminary data.</text>
</comment>
<keyword evidence="3" id="KW-1185">Reference proteome</keyword>
<gene>
    <name evidence="2" type="ORF">NSA23_14150</name>
</gene>
<proteinExistence type="predicted"/>
<keyword evidence="1" id="KW-0812">Transmembrane</keyword>
<evidence type="ECO:0000256" key="1">
    <source>
        <dbReference type="SAM" id="Phobius"/>
    </source>
</evidence>
<name>A0A9X2MQC9_9FIRM</name>
<feature type="transmembrane region" description="Helical" evidence="1">
    <location>
        <begin position="26"/>
        <end position="50"/>
    </location>
</feature>
<dbReference type="RefSeq" id="WP_042683323.1">
    <property type="nucleotide sequence ID" value="NZ_CABKTM010000074.1"/>
</dbReference>
<feature type="transmembrane region" description="Helical" evidence="1">
    <location>
        <begin position="209"/>
        <end position="232"/>
    </location>
</feature>
<evidence type="ECO:0000313" key="2">
    <source>
        <dbReference type="EMBL" id="MCR2045246.1"/>
    </source>
</evidence>
<dbReference type="AlphaFoldDB" id="A0A9X2MQC9"/>
<keyword evidence="1" id="KW-0472">Membrane</keyword>
<dbReference type="OrthoDB" id="1701429at2"/>
<organism evidence="2 3">
    <name type="scientific">Anaerosalibacter massiliensis</name>
    <dbReference type="NCBI Taxonomy" id="1347392"/>
    <lineage>
        <taxon>Bacteria</taxon>
        <taxon>Bacillati</taxon>
        <taxon>Bacillota</taxon>
        <taxon>Tissierellia</taxon>
        <taxon>Tissierellales</taxon>
        <taxon>Sporanaerobacteraceae</taxon>
        <taxon>Anaerosalibacter</taxon>
    </lineage>
</organism>
<sequence length="252" mass="29430">MDLFRDIFLINLSASKKASKGFYKNWLIVFTGLAYTFLNIIIFSITGLLFKGVLSMLAGIIVAIVTSSLISNYFYLLYNVIKYNKFTFQDFKDGFGHFLWKVYGIFFIAWLVSFLLGGLRGILSGSVSRLNAIINILILVIFNPLPEIIYQKSLSPWESIVYSFEFMKENWANWLLPNVIFFFIMYKFTGNALTDIFTTHLNYNLDISILGLLKYLLGQVLFSFIMIYRGFLFEILSTSTRRKRFYMKKFYD</sequence>
<keyword evidence="1" id="KW-1133">Transmembrane helix</keyword>
<dbReference type="EMBL" id="JANJZL010000014">
    <property type="protein sequence ID" value="MCR2045246.1"/>
    <property type="molecule type" value="Genomic_DNA"/>
</dbReference>
<dbReference type="Proteomes" id="UP001142078">
    <property type="component" value="Unassembled WGS sequence"/>
</dbReference>
<accession>A0A9X2MQC9</accession>
<reference evidence="2" key="1">
    <citation type="submission" date="2022-07" db="EMBL/GenBank/DDBJ databases">
        <title>Enhanced cultured diversity of the mouse gut microbiota enables custom-made synthetic communities.</title>
        <authorList>
            <person name="Afrizal A."/>
        </authorList>
    </citation>
    <scope>NUCLEOTIDE SEQUENCE</scope>
    <source>
        <strain evidence="2">DSM 29482</strain>
    </source>
</reference>
<feature type="transmembrane region" description="Helical" evidence="1">
    <location>
        <begin position="56"/>
        <end position="78"/>
    </location>
</feature>
<protein>
    <submittedName>
        <fullName evidence="2">Uncharacterized protein</fullName>
    </submittedName>
</protein>
<evidence type="ECO:0000313" key="3">
    <source>
        <dbReference type="Proteomes" id="UP001142078"/>
    </source>
</evidence>
<feature type="transmembrane region" description="Helical" evidence="1">
    <location>
        <begin position="98"/>
        <end position="118"/>
    </location>
</feature>